<reference evidence="1 2" key="1">
    <citation type="journal article" date="2011" name="J. Bacteriol.">
        <title>Genome sequence of strain IMCC3088, a proteorhodopsin-containing marine bacterium belonging to the OM60/NOR5 clade.</title>
        <authorList>
            <person name="Jang Y."/>
            <person name="Oh H.M."/>
            <person name="Kang I."/>
            <person name="Lee K."/>
            <person name="Yang S.J."/>
            <person name="Cho J.C."/>
        </authorList>
    </citation>
    <scope>NUCLEOTIDE SEQUENCE [LARGE SCALE GENOMIC DNA]</scope>
    <source>
        <strain evidence="1 2">IMCC3088</strain>
    </source>
</reference>
<gene>
    <name evidence="1" type="ORF">IMCC3088_1012</name>
</gene>
<comment type="caution">
    <text evidence="1">The sequence shown here is derived from an EMBL/GenBank/DDBJ whole genome shotgun (WGS) entry which is preliminary data.</text>
</comment>
<dbReference type="RefSeq" id="WP_009575296.1">
    <property type="nucleotide sequence ID" value="NZ_AEIG01000025.1"/>
</dbReference>
<evidence type="ECO:0000313" key="2">
    <source>
        <dbReference type="Proteomes" id="UP000005615"/>
    </source>
</evidence>
<name>F3L0S0_9GAMM</name>
<dbReference type="Proteomes" id="UP000005615">
    <property type="component" value="Unassembled WGS sequence"/>
</dbReference>
<dbReference type="EMBL" id="AEIG01000025">
    <property type="protein sequence ID" value="EGG30028.1"/>
    <property type="molecule type" value="Genomic_DNA"/>
</dbReference>
<sequence length="122" mass="13076">MKLLSAALLGSALLTAQALACDMPTKPTLPDGSKAEMAEMVAGQQAVKSYQQALGTYRDCINADIDKAEKAMKDAKSEEDKAARKAEHATAVANFNKAVEMEEKVAGEFNLAIRAFNAKKKK</sequence>
<dbReference type="OrthoDB" id="7061338at2"/>
<keyword evidence="2" id="KW-1185">Reference proteome</keyword>
<dbReference type="AlphaFoldDB" id="F3L0S0"/>
<evidence type="ECO:0000313" key="1">
    <source>
        <dbReference type="EMBL" id="EGG30028.1"/>
    </source>
</evidence>
<organism evidence="1 2">
    <name type="scientific">Aequoribacter fuscus</name>
    <dbReference type="NCBI Taxonomy" id="2518989"/>
    <lineage>
        <taxon>Bacteria</taxon>
        <taxon>Pseudomonadati</taxon>
        <taxon>Pseudomonadota</taxon>
        <taxon>Gammaproteobacteria</taxon>
        <taxon>Cellvibrionales</taxon>
        <taxon>Halieaceae</taxon>
        <taxon>Aequoribacter</taxon>
    </lineage>
</organism>
<protein>
    <submittedName>
        <fullName evidence="1">Uncharacterized protein</fullName>
    </submittedName>
</protein>
<accession>F3L0S0</accession>
<dbReference type="STRING" id="2518989.IMCC3088_1012"/>
<proteinExistence type="predicted"/>